<protein>
    <recommendedName>
        <fullName evidence="3">Anti-sigma regulatory factor (Ser/Thr protein kinase)</fullName>
    </recommendedName>
</protein>
<evidence type="ECO:0000313" key="1">
    <source>
        <dbReference type="EMBL" id="PFG56845.1"/>
    </source>
</evidence>
<accession>A0A2A9G282</accession>
<dbReference type="Gene3D" id="3.30.565.10">
    <property type="entry name" value="Histidine kinase-like ATPase, C-terminal domain"/>
    <property type="match status" value="1"/>
</dbReference>
<evidence type="ECO:0008006" key="3">
    <source>
        <dbReference type="Google" id="ProtNLM"/>
    </source>
</evidence>
<dbReference type="AlphaFoldDB" id="A0A2A9G282"/>
<sequence>MADHARHPATTAVFDGPDIAGPARTTLRAMLSHVDAPRVADAVLLLDELITDAARDGAVCRGLWLGLLAGPPRLRLEVTRIEPVAPAGEPRSPGRGRGRLLLDDLASEWSTVTDGARATTWAEVRLPG</sequence>
<dbReference type="Proteomes" id="UP000243542">
    <property type="component" value="Unassembled WGS sequence"/>
</dbReference>
<dbReference type="InterPro" id="IPR036890">
    <property type="entry name" value="HATPase_C_sf"/>
</dbReference>
<evidence type="ECO:0000313" key="2">
    <source>
        <dbReference type="Proteomes" id="UP000243542"/>
    </source>
</evidence>
<dbReference type="EMBL" id="PDJK01000001">
    <property type="protein sequence ID" value="PFG56845.1"/>
    <property type="molecule type" value="Genomic_DNA"/>
</dbReference>
<reference evidence="1 2" key="1">
    <citation type="submission" date="2017-10" db="EMBL/GenBank/DDBJ databases">
        <title>Sequencing the genomes of 1000 actinobacteria strains.</title>
        <authorList>
            <person name="Klenk H.-P."/>
        </authorList>
    </citation>
    <scope>NUCLEOTIDE SEQUENCE [LARGE SCALE GENOMIC DNA]</scope>
    <source>
        <strain evidence="1 2">DSM 46092</strain>
    </source>
</reference>
<comment type="caution">
    <text evidence="1">The sequence shown here is derived from an EMBL/GenBank/DDBJ whole genome shotgun (WGS) entry which is preliminary data.</text>
</comment>
<gene>
    <name evidence="1" type="ORF">ATK36_0377</name>
</gene>
<organism evidence="1 2">
    <name type="scientific">Amycolatopsis sulphurea</name>
    <dbReference type="NCBI Taxonomy" id="76022"/>
    <lineage>
        <taxon>Bacteria</taxon>
        <taxon>Bacillati</taxon>
        <taxon>Actinomycetota</taxon>
        <taxon>Actinomycetes</taxon>
        <taxon>Pseudonocardiales</taxon>
        <taxon>Pseudonocardiaceae</taxon>
        <taxon>Amycolatopsis</taxon>
    </lineage>
</organism>
<keyword evidence="2" id="KW-1185">Reference proteome</keyword>
<proteinExistence type="predicted"/>
<dbReference type="RefSeq" id="WP_098509541.1">
    <property type="nucleotide sequence ID" value="NZ_JBIAKZ010000019.1"/>
</dbReference>
<name>A0A2A9G282_9PSEU</name>